<dbReference type="EMBL" id="JAUESC010000385">
    <property type="protein sequence ID" value="KAK0578230.1"/>
    <property type="molecule type" value="Genomic_DNA"/>
</dbReference>
<comment type="caution">
    <text evidence="2">The sequence shown here is derived from an EMBL/GenBank/DDBJ whole genome shotgun (WGS) entry which is preliminary data.</text>
</comment>
<dbReference type="PANTHER" id="PTHR47074:SF11">
    <property type="entry name" value="REVERSE TRANSCRIPTASE-LIKE PROTEIN"/>
    <property type="match status" value="1"/>
</dbReference>
<dbReference type="GO" id="GO:0003676">
    <property type="term" value="F:nucleic acid binding"/>
    <property type="evidence" value="ECO:0007669"/>
    <property type="project" value="InterPro"/>
</dbReference>
<evidence type="ECO:0000313" key="2">
    <source>
        <dbReference type="EMBL" id="KAK0578230.1"/>
    </source>
</evidence>
<organism evidence="2 3">
    <name type="scientific">Acer saccharum</name>
    <name type="common">Sugar maple</name>
    <dbReference type="NCBI Taxonomy" id="4024"/>
    <lineage>
        <taxon>Eukaryota</taxon>
        <taxon>Viridiplantae</taxon>
        <taxon>Streptophyta</taxon>
        <taxon>Embryophyta</taxon>
        <taxon>Tracheophyta</taxon>
        <taxon>Spermatophyta</taxon>
        <taxon>Magnoliopsida</taxon>
        <taxon>eudicotyledons</taxon>
        <taxon>Gunneridae</taxon>
        <taxon>Pentapetalae</taxon>
        <taxon>rosids</taxon>
        <taxon>malvids</taxon>
        <taxon>Sapindales</taxon>
        <taxon>Sapindaceae</taxon>
        <taxon>Hippocastanoideae</taxon>
        <taxon>Acereae</taxon>
        <taxon>Acer</taxon>
    </lineage>
</organism>
<proteinExistence type="predicted"/>
<dbReference type="InterPro" id="IPR052929">
    <property type="entry name" value="RNase_H-like_EbsB-rel"/>
</dbReference>
<dbReference type="AlphaFoldDB" id="A0AA39VFD8"/>
<dbReference type="Pfam" id="PF13456">
    <property type="entry name" value="RVT_3"/>
    <property type="match status" value="1"/>
</dbReference>
<accession>A0AA39VFD8</accession>
<sequence>MFSILRGVDKELFCVTIWRIWFGRNCIVHGSPFPNWSAVIDWSNSLLADFWCKNVKMMPSLACTPPMKVGWSPPDEGKLKMNCAAKMDSRGGRVGIGVVIRDYEGEGLQFGIDCGLSPDVIEVGFKEVVNWINNGIHMNSDLGVILADVVKLSRTTEDRLFRSIQRSANIAAYNLACYSLRLASDMFWLEDFPNCIGRIVEADKPG</sequence>
<dbReference type="PANTHER" id="PTHR47074">
    <property type="entry name" value="BNAC02G40300D PROTEIN"/>
    <property type="match status" value="1"/>
</dbReference>
<evidence type="ECO:0000259" key="1">
    <source>
        <dbReference type="Pfam" id="PF13456"/>
    </source>
</evidence>
<dbReference type="GO" id="GO:0004523">
    <property type="term" value="F:RNA-DNA hybrid ribonuclease activity"/>
    <property type="evidence" value="ECO:0007669"/>
    <property type="project" value="InterPro"/>
</dbReference>
<name>A0AA39VFD8_ACESA</name>
<gene>
    <name evidence="2" type="ORF">LWI29_007074</name>
</gene>
<reference evidence="2" key="1">
    <citation type="journal article" date="2022" name="Plant J.">
        <title>Strategies of tolerance reflected in two North American maple genomes.</title>
        <authorList>
            <person name="McEvoy S.L."/>
            <person name="Sezen U.U."/>
            <person name="Trouern-Trend A."/>
            <person name="McMahon S.M."/>
            <person name="Schaberg P.G."/>
            <person name="Yang J."/>
            <person name="Wegrzyn J.L."/>
            <person name="Swenson N.G."/>
        </authorList>
    </citation>
    <scope>NUCLEOTIDE SEQUENCE</scope>
    <source>
        <strain evidence="2">NS2018</strain>
    </source>
</reference>
<dbReference type="Proteomes" id="UP001168877">
    <property type="component" value="Unassembled WGS sequence"/>
</dbReference>
<evidence type="ECO:0000313" key="3">
    <source>
        <dbReference type="Proteomes" id="UP001168877"/>
    </source>
</evidence>
<protein>
    <recommendedName>
        <fullName evidence="1">RNase H type-1 domain-containing protein</fullName>
    </recommendedName>
</protein>
<keyword evidence="3" id="KW-1185">Reference proteome</keyword>
<dbReference type="InterPro" id="IPR002156">
    <property type="entry name" value="RNaseH_domain"/>
</dbReference>
<reference evidence="2" key="2">
    <citation type="submission" date="2023-06" db="EMBL/GenBank/DDBJ databases">
        <authorList>
            <person name="Swenson N.G."/>
            <person name="Wegrzyn J.L."/>
            <person name="Mcevoy S.L."/>
        </authorList>
    </citation>
    <scope>NUCLEOTIDE SEQUENCE</scope>
    <source>
        <strain evidence="2">NS2018</strain>
        <tissue evidence="2">Leaf</tissue>
    </source>
</reference>
<feature type="domain" description="RNase H type-1" evidence="1">
    <location>
        <begin position="106"/>
        <end position="176"/>
    </location>
</feature>